<feature type="transmembrane region" description="Helical" evidence="7">
    <location>
        <begin position="90"/>
        <end position="114"/>
    </location>
</feature>
<evidence type="ECO:0000256" key="6">
    <source>
        <dbReference type="ARBA" id="ARBA00023136"/>
    </source>
</evidence>
<feature type="domain" description="EamA" evidence="8">
    <location>
        <begin position="19"/>
        <end position="162"/>
    </location>
</feature>
<keyword evidence="10" id="KW-1185">Reference proteome</keyword>
<feature type="transmembrane region" description="Helical" evidence="7">
    <location>
        <begin position="184"/>
        <end position="204"/>
    </location>
</feature>
<comment type="similarity">
    <text evidence="2">Belongs to the EamA transporter family.</text>
</comment>
<organism evidence="9 10">
    <name type="scientific">Anabaena lutea FACHB-196</name>
    <dbReference type="NCBI Taxonomy" id="2692881"/>
    <lineage>
        <taxon>Bacteria</taxon>
        <taxon>Bacillati</taxon>
        <taxon>Cyanobacteriota</taxon>
        <taxon>Cyanophyceae</taxon>
        <taxon>Nostocales</taxon>
        <taxon>Nostocaceae</taxon>
        <taxon>Anabaena</taxon>
    </lineage>
</organism>
<evidence type="ECO:0000256" key="4">
    <source>
        <dbReference type="ARBA" id="ARBA00022692"/>
    </source>
</evidence>
<evidence type="ECO:0000256" key="5">
    <source>
        <dbReference type="ARBA" id="ARBA00022989"/>
    </source>
</evidence>
<evidence type="ECO:0000256" key="3">
    <source>
        <dbReference type="ARBA" id="ARBA00022475"/>
    </source>
</evidence>
<keyword evidence="6 7" id="KW-0472">Membrane</keyword>
<dbReference type="InterPro" id="IPR050638">
    <property type="entry name" value="AA-Vitamin_Transporters"/>
</dbReference>
<feature type="transmembrane region" description="Helical" evidence="7">
    <location>
        <begin position="211"/>
        <end position="232"/>
    </location>
</feature>
<dbReference type="PANTHER" id="PTHR32322">
    <property type="entry name" value="INNER MEMBRANE TRANSPORTER"/>
    <property type="match status" value="1"/>
</dbReference>
<sequence>MTRQRRKYPFIPKIPGQIYLWLAILIFGASSAVTRKLTQIGAQHFIDGRNPISLCNVLFVGNLCALIVFLLIYGRQWNKATLQQLSKKDWYLLTTVAILSGAIIPGLVFQALAITRVNNIILIGRLEPPLTMALSVWLLRERVNRWDIMGALAAFIGVTLTILLQPPGAAMMNMEDLGVGIGEILVTFAALISVVSTIIVKGWLAHIPLGIFSIFRTALGTVVFFLIALILYGSDHFKDVFSPFLWQWMLVYGAVIVVLGQSFWLKGLRASTVSEASLAGSFTPIVGILAAYFVLGEAPTVAQYIGGSLVLVGILLSHIGIRLQSDLLAAALSPKGTRLRERYRKTAPKKVNSLPAEQEVETGMGFKGI</sequence>
<accession>A0ABR8F8U5</accession>
<proteinExistence type="inferred from homology"/>
<evidence type="ECO:0000256" key="2">
    <source>
        <dbReference type="ARBA" id="ARBA00007362"/>
    </source>
</evidence>
<dbReference type="Pfam" id="PF00892">
    <property type="entry name" value="EamA"/>
    <property type="match status" value="2"/>
</dbReference>
<comment type="subcellular location">
    <subcellularLocation>
        <location evidence="1">Cell membrane</location>
        <topology evidence="1">Multi-pass membrane protein</topology>
    </subcellularLocation>
</comment>
<dbReference type="PANTHER" id="PTHR32322:SF18">
    <property type="entry name" value="S-ADENOSYLMETHIONINE_S-ADENOSYLHOMOCYSTEINE TRANSPORTER"/>
    <property type="match status" value="1"/>
</dbReference>
<keyword evidence="3" id="KW-1003">Cell membrane</keyword>
<keyword evidence="5 7" id="KW-1133">Transmembrane helix</keyword>
<feature type="transmembrane region" description="Helical" evidence="7">
    <location>
        <begin position="276"/>
        <end position="295"/>
    </location>
</feature>
<name>A0ABR8F8U5_9NOST</name>
<protein>
    <submittedName>
        <fullName evidence="9">DMT family transporter</fullName>
    </submittedName>
</protein>
<evidence type="ECO:0000313" key="10">
    <source>
        <dbReference type="Proteomes" id="UP000640531"/>
    </source>
</evidence>
<evidence type="ECO:0000256" key="7">
    <source>
        <dbReference type="SAM" id="Phobius"/>
    </source>
</evidence>
<keyword evidence="4 7" id="KW-0812">Transmembrane</keyword>
<dbReference type="Proteomes" id="UP000640531">
    <property type="component" value="Unassembled WGS sequence"/>
</dbReference>
<feature type="transmembrane region" description="Helical" evidence="7">
    <location>
        <begin position="244"/>
        <end position="264"/>
    </location>
</feature>
<dbReference type="SUPFAM" id="SSF103481">
    <property type="entry name" value="Multidrug resistance efflux transporter EmrE"/>
    <property type="match status" value="2"/>
</dbReference>
<evidence type="ECO:0000259" key="8">
    <source>
        <dbReference type="Pfam" id="PF00892"/>
    </source>
</evidence>
<dbReference type="InterPro" id="IPR037185">
    <property type="entry name" value="EmrE-like"/>
</dbReference>
<reference evidence="9 10" key="1">
    <citation type="journal article" date="2020" name="ISME J.">
        <title>Comparative genomics reveals insights into cyanobacterial evolution and habitat adaptation.</title>
        <authorList>
            <person name="Chen M.Y."/>
            <person name="Teng W.K."/>
            <person name="Zhao L."/>
            <person name="Hu C.X."/>
            <person name="Zhou Y.K."/>
            <person name="Han B.P."/>
            <person name="Song L.R."/>
            <person name="Shu W.S."/>
        </authorList>
    </citation>
    <scope>NUCLEOTIDE SEQUENCE [LARGE SCALE GENOMIC DNA]</scope>
    <source>
        <strain evidence="9 10">FACHB-196</strain>
    </source>
</reference>
<evidence type="ECO:0000313" key="9">
    <source>
        <dbReference type="EMBL" id="MBD2566637.1"/>
    </source>
</evidence>
<dbReference type="RefSeq" id="WP_190711450.1">
    <property type="nucleotide sequence ID" value="NZ_JACJST010000001.1"/>
</dbReference>
<feature type="transmembrane region" description="Helical" evidence="7">
    <location>
        <begin position="146"/>
        <end position="164"/>
    </location>
</feature>
<dbReference type="InterPro" id="IPR000620">
    <property type="entry name" value="EamA_dom"/>
</dbReference>
<evidence type="ECO:0000256" key="1">
    <source>
        <dbReference type="ARBA" id="ARBA00004651"/>
    </source>
</evidence>
<comment type="caution">
    <text evidence="9">The sequence shown here is derived from an EMBL/GenBank/DDBJ whole genome shotgun (WGS) entry which is preliminary data.</text>
</comment>
<feature type="domain" description="EamA" evidence="8">
    <location>
        <begin position="181"/>
        <end position="317"/>
    </location>
</feature>
<feature type="transmembrane region" description="Helical" evidence="7">
    <location>
        <begin position="56"/>
        <end position="74"/>
    </location>
</feature>
<dbReference type="EMBL" id="JACJST010000001">
    <property type="protein sequence ID" value="MBD2566637.1"/>
    <property type="molecule type" value="Genomic_DNA"/>
</dbReference>
<gene>
    <name evidence="9" type="ORF">H6G59_01760</name>
</gene>
<feature type="transmembrane region" description="Helical" evidence="7">
    <location>
        <begin position="301"/>
        <end position="321"/>
    </location>
</feature>